<dbReference type="InterPro" id="IPR050738">
    <property type="entry name" value="Sulfatase"/>
</dbReference>
<dbReference type="Pfam" id="PF00884">
    <property type="entry name" value="Sulfatase"/>
    <property type="match status" value="1"/>
</dbReference>
<dbReference type="EMBL" id="JAENIM010000047">
    <property type="protein sequence ID" value="MBK1792810.1"/>
    <property type="molecule type" value="Genomic_DNA"/>
</dbReference>
<dbReference type="Proteomes" id="UP000624703">
    <property type="component" value="Unassembled WGS sequence"/>
</dbReference>
<comment type="caution">
    <text evidence="6">The sequence shown here is derived from an EMBL/GenBank/DDBJ whole genome shotgun (WGS) entry which is preliminary data.</text>
</comment>
<comment type="similarity">
    <text evidence="1">Belongs to the sulfatase family.</text>
</comment>
<dbReference type="PROSITE" id="PS00523">
    <property type="entry name" value="SULFATASE_1"/>
    <property type="match status" value="1"/>
</dbReference>
<evidence type="ECO:0000256" key="1">
    <source>
        <dbReference type="ARBA" id="ARBA00008779"/>
    </source>
</evidence>
<evidence type="ECO:0000259" key="5">
    <source>
        <dbReference type="Pfam" id="PF00884"/>
    </source>
</evidence>
<dbReference type="InterPro" id="IPR000917">
    <property type="entry name" value="Sulfatase_N"/>
</dbReference>
<gene>
    <name evidence="6" type="ORF">JIN82_16720</name>
</gene>
<organism evidence="6 7">
    <name type="scientific">Persicirhabdus sediminis</name>
    <dbReference type="NCBI Taxonomy" id="454144"/>
    <lineage>
        <taxon>Bacteria</taxon>
        <taxon>Pseudomonadati</taxon>
        <taxon>Verrucomicrobiota</taxon>
        <taxon>Verrucomicrobiia</taxon>
        <taxon>Verrucomicrobiales</taxon>
        <taxon>Verrucomicrobiaceae</taxon>
        <taxon>Persicirhabdus</taxon>
    </lineage>
</organism>
<dbReference type="CDD" id="cd16143">
    <property type="entry name" value="ARS_like"/>
    <property type="match status" value="1"/>
</dbReference>
<dbReference type="Gene3D" id="3.40.720.10">
    <property type="entry name" value="Alkaline Phosphatase, subunit A"/>
    <property type="match status" value="1"/>
</dbReference>
<proteinExistence type="inferred from homology"/>
<keyword evidence="4" id="KW-0106">Calcium</keyword>
<dbReference type="InterPro" id="IPR024607">
    <property type="entry name" value="Sulfatase_CS"/>
</dbReference>
<dbReference type="PROSITE" id="PS00149">
    <property type="entry name" value="SULFATASE_2"/>
    <property type="match status" value="1"/>
</dbReference>
<evidence type="ECO:0000313" key="6">
    <source>
        <dbReference type="EMBL" id="MBK1792810.1"/>
    </source>
</evidence>
<reference evidence="6" key="1">
    <citation type="submission" date="2021-01" db="EMBL/GenBank/DDBJ databases">
        <title>Modified the classification status of verrucomicrobia.</title>
        <authorList>
            <person name="Feng X."/>
        </authorList>
    </citation>
    <scope>NUCLEOTIDE SEQUENCE</scope>
    <source>
        <strain evidence="6">_KCTC 22039</strain>
    </source>
</reference>
<dbReference type="PANTHER" id="PTHR42693:SF53">
    <property type="entry name" value="ENDO-4-O-SULFATASE"/>
    <property type="match status" value="1"/>
</dbReference>
<dbReference type="GO" id="GO:0004065">
    <property type="term" value="F:arylsulfatase activity"/>
    <property type="evidence" value="ECO:0007669"/>
    <property type="project" value="TreeGrafter"/>
</dbReference>
<sequence>MVAAVATMAAQAADKPNFVYIMCDDLGYGDIQCLNPERGKIATPQVDALAKNGMTFTDAHSASAVCTPSRYALLTGRYSWRTKLQAGVFSSNKGGHDSLIKEDILTVPQLLKQAGYTTAAVGKWHLGIRYEDAEGNAVRTADDRTTFSLGVPVGTIIPNGPTSRGFDYFYGFHHAKSMDTLIENNKVVEETSHAKVLDLCADKAVSYLADRGSDKETPFFLYVALGAPHSPIVPSDVWQEKGISPYADFVMHTDAVAGRIIQAVDDNGLRENTIVVFTADNGCSAAPANSSKLESEFGHYSSGPFRGYKRHIWEGGHRVPFIVRWPAKVAAGSTSSDLIGLNDLMATCAEITGVAMPAGAGPDSISMLPSLTGGHSSRQDLIHHSSSGRFAIRKGKWKLALCAYDGKSAHPDAGAPEFQLYDMEADFKEENNVVSQNPEVVKQLVDLIEKQITSGRSTAGEPLTNDIEVVIYKERAENIPVKKAKKSKKSKAEKE</sequence>
<dbReference type="GO" id="GO:0046872">
    <property type="term" value="F:metal ion binding"/>
    <property type="evidence" value="ECO:0007669"/>
    <property type="project" value="UniProtKB-KW"/>
</dbReference>
<evidence type="ECO:0000256" key="2">
    <source>
        <dbReference type="ARBA" id="ARBA00022723"/>
    </source>
</evidence>
<feature type="domain" description="Sulfatase N-terminal" evidence="5">
    <location>
        <begin position="16"/>
        <end position="354"/>
    </location>
</feature>
<evidence type="ECO:0000256" key="4">
    <source>
        <dbReference type="ARBA" id="ARBA00022837"/>
    </source>
</evidence>
<protein>
    <submittedName>
        <fullName evidence="6">Arylsulfatase</fullName>
    </submittedName>
</protein>
<dbReference type="InterPro" id="IPR017850">
    <property type="entry name" value="Alkaline_phosphatase_core_sf"/>
</dbReference>
<dbReference type="PANTHER" id="PTHR42693">
    <property type="entry name" value="ARYLSULFATASE FAMILY MEMBER"/>
    <property type="match status" value="1"/>
</dbReference>
<dbReference type="AlphaFoldDB" id="A0A8J7SKF8"/>
<evidence type="ECO:0000313" key="7">
    <source>
        <dbReference type="Proteomes" id="UP000624703"/>
    </source>
</evidence>
<keyword evidence="3" id="KW-0378">Hydrolase</keyword>
<keyword evidence="2" id="KW-0479">Metal-binding</keyword>
<accession>A0A8J7SKF8</accession>
<evidence type="ECO:0000256" key="3">
    <source>
        <dbReference type="ARBA" id="ARBA00022801"/>
    </source>
</evidence>
<dbReference type="Gene3D" id="3.30.1120.10">
    <property type="match status" value="1"/>
</dbReference>
<dbReference type="SUPFAM" id="SSF53649">
    <property type="entry name" value="Alkaline phosphatase-like"/>
    <property type="match status" value="1"/>
</dbReference>
<keyword evidence="7" id="KW-1185">Reference proteome</keyword>
<name>A0A8J7SKF8_9BACT</name>